<dbReference type="InterPro" id="IPR002139">
    <property type="entry name" value="Ribo/fructo_kinase"/>
</dbReference>
<keyword evidence="1" id="KW-0808">Transferase</keyword>
<name>A0A4D4JFS7_9PSEU</name>
<dbReference type="InterPro" id="IPR052562">
    <property type="entry name" value="Ketohexokinase-related"/>
</dbReference>
<dbReference type="SUPFAM" id="SSF53613">
    <property type="entry name" value="Ribokinase-like"/>
    <property type="match status" value="1"/>
</dbReference>
<proteinExistence type="predicted"/>
<dbReference type="Gene3D" id="3.40.1190.20">
    <property type="match status" value="1"/>
</dbReference>
<sequence>MTAAPAVLLAGLCTVDLIQRVDELPAAGEKVQSRAVSLVAGGPAANAAVAVAAVGGRPTLVTALGGHPLAALARAELEAFGVVVVDVLPERAEPPTVSAAVVRERDGERTVVSHNAAGMPVDVTFGDAYWAQAVASVGAVLVDGHHPALALAVVRAARGTGVPVVLDAGSWKPVLENLLPLVDVCACAASFRLPGHPGAEATERALHDLGVPVVTRTGGPRPVRWSHALRAECGEVAVPAVAARDTLGAGDVWHGVLAYGVACLGRVPAAAELPSLIRSANDVAALRVRHAGPRAWIGPMRGRAE</sequence>
<dbReference type="InterPro" id="IPR029056">
    <property type="entry name" value="Ribokinase-like"/>
</dbReference>
<dbReference type="InterPro" id="IPR011611">
    <property type="entry name" value="PfkB_dom"/>
</dbReference>
<accession>A0A4D4JFS7</accession>
<dbReference type="PANTHER" id="PTHR42774">
    <property type="entry name" value="PHOSPHOTRANSFERASE SYSTEM TRANSPORT PROTEIN"/>
    <property type="match status" value="1"/>
</dbReference>
<feature type="domain" description="Carbohydrate kinase PfkB" evidence="3">
    <location>
        <begin position="8"/>
        <end position="294"/>
    </location>
</feature>
<dbReference type="OrthoDB" id="9795789at2"/>
<dbReference type="RefSeq" id="WP_137816216.1">
    <property type="nucleotide sequence ID" value="NZ_BJFL01000037.1"/>
</dbReference>
<dbReference type="Pfam" id="PF00294">
    <property type="entry name" value="PfkB"/>
    <property type="match status" value="1"/>
</dbReference>
<evidence type="ECO:0000259" key="3">
    <source>
        <dbReference type="Pfam" id="PF00294"/>
    </source>
</evidence>
<keyword evidence="2 4" id="KW-0418">Kinase</keyword>
<evidence type="ECO:0000256" key="2">
    <source>
        <dbReference type="ARBA" id="ARBA00022777"/>
    </source>
</evidence>
<dbReference type="GO" id="GO:0016301">
    <property type="term" value="F:kinase activity"/>
    <property type="evidence" value="ECO:0007669"/>
    <property type="project" value="UniProtKB-KW"/>
</dbReference>
<dbReference type="Proteomes" id="UP000298860">
    <property type="component" value="Unassembled WGS sequence"/>
</dbReference>
<dbReference type="EMBL" id="BJFL01000037">
    <property type="protein sequence ID" value="GDY33256.1"/>
    <property type="molecule type" value="Genomic_DNA"/>
</dbReference>
<evidence type="ECO:0000313" key="5">
    <source>
        <dbReference type="Proteomes" id="UP000298860"/>
    </source>
</evidence>
<dbReference type="AlphaFoldDB" id="A0A4D4JFS7"/>
<dbReference type="PRINTS" id="PR00990">
    <property type="entry name" value="RIBOKINASE"/>
</dbReference>
<dbReference type="PANTHER" id="PTHR42774:SF3">
    <property type="entry name" value="KETOHEXOKINASE"/>
    <property type="match status" value="1"/>
</dbReference>
<reference evidence="5" key="1">
    <citation type="submission" date="2019-04" db="EMBL/GenBank/DDBJ databases">
        <title>Draft genome sequence of Pseudonocardiaceae bacterium SL3-2-4.</title>
        <authorList>
            <person name="Ningsih F."/>
            <person name="Yokota A."/>
            <person name="Sakai Y."/>
            <person name="Nanatani K."/>
            <person name="Yabe S."/>
            <person name="Oetari A."/>
            <person name="Sjamsuridzal W."/>
        </authorList>
    </citation>
    <scope>NUCLEOTIDE SEQUENCE [LARGE SCALE GENOMIC DNA]</scope>
    <source>
        <strain evidence="5">SL3-2-4</strain>
    </source>
</reference>
<protein>
    <submittedName>
        <fullName evidence="4">Ribokinase</fullName>
    </submittedName>
</protein>
<organism evidence="4 5">
    <name type="scientific">Gandjariella thermophila</name>
    <dbReference type="NCBI Taxonomy" id="1931992"/>
    <lineage>
        <taxon>Bacteria</taxon>
        <taxon>Bacillati</taxon>
        <taxon>Actinomycetota</taxon>
        <taxon>Actinomycetes</taxon>
        <taxon>Pseudonocardiales</taxon>
        <taxon>Pseudonocardiaceae</taxon>
        <taxon>Gandjariella</taxon>
    </lineage>
</organism>
<comment type="caution">
    <text evidence="4">The sequence shown here is derived from an EMBL/GenBank/DDBJ whole genome shotgun (WGS) entry which is preliminary data.</text>
</comment>
<evidence type="ECO:0000256" key="1">
    <source>
        <dbReference type="ARBA" id="ARBA00022679"/>
    </source>
</evidence>
<evidence type="ECO:0000313" key="4">
    <source>
        <dbReference type="EMBL" id="GDY33256.1"/>
    </source>
</evidence>
<keyword evidence="5" id="KW-1185">Reference proteome</keyword>
<gene>
    <name evidence="4" type="primary">rbsK_2</name>
    <name evidence="4" type="ORF">GTS_48890</name>
</gene>